<reference evidence="1 2" key="1">
    <citation type="journal article" date="2019" name="Sci. Rep.">
        <title>Orb-weaving spider Araneus ventricosus genome elucidates the spidroin gene catalogue.</title>
        <authorList>
            <person name="Kono N."/>
            <person name="Nakamura H."/>
            <person name="Ohtoshi R."/>
            <person name="Moran D.A.P."/>
            <person name="Shinohara A."/>
            <person name="Yoshida Y."/>
            <person name="Fujiwara M."/>
            <person name="Mori M."/>
            <person name="Tomita M."/>
            <person name="Arakawa K."/>
        </authorList>
    </citation>
    <scope>NUCLEOTIDE SEQUENCE [LARGE SCALE GENOMIC DNA]</scope>
</reference>
<comment type="caution">
    <text evidence="1">The sequence shown here is derived from an EMBL/GenBank/DDBJ whole genome shotgun (WGS) entry which is preliminary data.</text>
</comment>
<evidence type="ECO:0000313" key="2">
    <source>
        <dbReference type="Proteomes" id="UP000499080"/>
    </source>
</evidence>
<sequence>MSGGSAVRRSLSAGLIVEQIDRSTDADALNGSALLDPSSILEIEVVARLVLPNRAGSDRFVLIVIRDSGRSWARSQLDYITHDLCCSVASNVHRDLKIRLMTRNLRKVFLLIGMWAVLGHEQDQVGSSKRSINLWKLAPVPGGSTSDNLLVLIIVVGFP</sequence>
<protein>
    <submittedName>
        <fullName evidence="1">Uncharacterized protein</fullName>
    </submittedName>
</protein>
<organism evidence="1 2">
    <name type="scientific">Araneus ventricosus</name>
    <name type="common">Orbweaver spider</name>
    <name type="synonym">Epeira ventricosa</name>
    <dbReference type="NCBI Taxonomy" id="182803"/>
    <lineage>
        <taxon>Eukaryota</taxon>
        <taxon>Metazoa</taxon>
        <taxon>Ecdysozoa</taxon>
        <taxon>Arthropoda</taxon>
        <taxon>Chelicerata</taxon>
        <taxon>Arachnida</taxon>
        <taxon>Araneae</taxon>
        <taxon>Araneomorphae</taxon>
        <taxon>Entelegynae</taxon>
        <taxon>Araneoidea</taxon>
        <taxon>Araneidae</taxon>
        <taxon>Araneus</taxon>
    </lineage>
</organism>
<dbReference type="Proteomes" id="UP000499080">
    <property type="component" value="Unassembled WGS sequence"/>
</dbReference>
<dbReference type="AlphaFoldDB" id="A0A4Y2UIA4"/>
<accession>A0A4Y2UIA4</accession>
<gene>
    <name evidence="1" type="ORF">AVEN_261755_1</name>
</gene>
<name>A0A4Y2UIA4_ARAVE</name>
<proteinExistence type="predicted"/>
<dbReference type="EMBL" id="BGPR01036598">
    <property type="protein sequence ID" value="GBO11874.1"/>
    <property type="molecule type" value="Genomic_DNA"/>
</dbReference>
<keyword evidence="2" id="KW-1185">Reference proteome</keyword>
<evidence type="ECO:0000313" key="1">
    <source>
        <dbReference type="EMBL" id="GBO11874.1"/>
    </source>
</evidence>